<feature type="transmembrane region" description="Helical" evidence="5">
    <location>
        <begin position="236"/>
        <end position="261"/>
    </location>
</feature>
<proteinExistence type="predicted"/>
<evidence type="ECO:0000256" key="3">
    <source>
        <dbReference type="ARBA" id="ARBA00022989"/>
    </source>
</evidence>
<evidence type="ECO:0008006" key="8">
    <source>
        <dbReference type="Google" id="ProtNLM"/>
    </source>
</evidence>
<comment type="caution">
    <text evidence="6">The sequence shown here is derived from an EMBL/GenBank/DDBJ whole genome shotgun (WGS) entry which is preliminary data.</text>
</comment>
<protein>
    <recommendedName>
        <fullName evidence="8">GMP synthase</fullName>
    </recommendedName>
</protein>
<keyword evidence="4 5" id="KW-0472">Membrane</keyword>
<keyword evidence="2 5" id="KW-0812">Transmembrane</keyword>
<dbReference type="EMBL" id="PFAP01000052">
    <property type="protein sequence ID" value="PIR93585.1"/>
    <property type="molecule type" value="Genomic_DNA"/>
</dbReference>
<dbReference type="GO" id="GO:0012505">
    <property type="term" value="C:endomembrane system"/>
    <property type="evidence" value="ECO:0007669"/>
    <property type="project" value="UniProtKB-SubCell"/>
</dbReference>
<dbReference type="GO" id="GO:0030026">
    <property type="term" value="P:intracellular manganese ion homeostasis"/>
    <property type="evidence" value="ECO:0007669"/>
    <property type="project" value="InterPro"/>
</dbReference>
<reference evidence="7" key="1">
    <citation type="submission" date="2017-09" db="EMBL/GenBank/DDBJ databases">
        <title>Depth-based differentiation of microbial function through sediment-hosted aquifers and enrichment of novel symbionts in the deep terrestrial subsurface.</title>
        <authorList>
            <person name="Probst A.J."/>
            <person name="Ladd B."/>
            <person name="Jarett J.K."/>
            <person name="Geller-Mcgrath D.E."/>
            <person name="Sieber C.M.K."/>
            <person name="Emerson J.B."/>
            <person name="Anantharaman K."/>
            <person name="Thomas B.C."/>
            <person name="Malmstrom R."/>
            <person name="Stieglmeier M."/>
            <person name="Klingl A."/>
            <person name="Woyke T."/>
            <person name="Ryan C.M."/>
            <person name="Banfield J.F."/>
        </authorList>
    </citation>
    <scope>NUCLEOTIDE SEQUENCE [LARGE SCALE GENOMIC DNA]</scope>
</reference>
<dbReference type="InterPro" id="IPR008217">
    <property type="entry name" value="Ccc1_fam"/>
</dbReference>
<organism evidence="6 7">
    <name type="scientific">Candidatus Falkowbacteria bacterium CG10_big_fil_rev_8_21_14_0_10_39_11</name>
    <dbReference type="NCBI Taxonomy" id="1974565"/>
    <lineage>
        <taxon>Bacteria</taxon>
        <taxon>Candidatus Falkowiibacteriota</taxon>
    </lineage>
</organism>
<gene>
    <name evidence="6" type="ORF">COT97_05865</name>
</gene>
<dbReference type="CDD" id="cd02434">
    <property type="entry name" value="Nodulin-21_like_3"/>
    <property type="match status" value="1"/>
</dbReference>
<keyword evidence="3 5" id="KW-1133">Transmembrane helix</keyword>
<evidence type="ECO:0000256" key="4">
    <source>
        <dbReference type="ARBA" id="ARBA00023136"/>
    </source>
</evidence>
<dbReference type="GO" id="GO:0005384">
    <property type="term" value="F:manganese ion transmembrane transporter activity"/>
    <property type="evidence" value="ECO:0007669"/>
    <property type="project" value="InterPro"/>
</dbReference>
<evidence type="ECO:0000256" key="2">
    <source>
        <dbReference type="ARBA" id="ARBA00022692"/>
    </source>
</evidence>
<evidence type="ECO:0000256" key="1">
    <source>
        <dbReference type="ARBA" id="ARBA00004127"/>
    </source>
</evidence>
<feature type="transmembrane region" description="Helical" evidence="5">
    <location>
        <begin position="207"/>
        <end position="224"/>
    </location>
</feature>
<dbReference type="Proteomes" id="UP000229901">
    <property type="component" value="Unassembled WGS sequence"/>
</dbReference>
<sequence length="262" mass="28511">MSLTRSLEAAKKAYKKRDVNASIKAHQGGADHEHHKVEGQYIKSLIYGGLDGIITTFAIVAGVAGASLSFGIVLILGFANLIADGISMAVGDYLSSKAENEYKRSERKREEWEVDNHPDGEKLELVELYQDKGIAKPDAEAIVNSISKYKEAWLDIMMVEELQLIEDDGSPVKNAFVTFFSFQIFGFIPLIAYVFSRFIPLFEQSTFIIAALLTAITLFILGALKVKLTDKNWFKAGLETLVVGGLAAGAAYGVGVLLAGLA</sequence>
<feature type="transmembrane region" description="Helical" evidence="5">
    <location>
        <begin position="175"/>
        <end position="195"/>
    </location>
</feature>
<evidence type="ECO:0000313" key="6">
    <source>
        <dbReference type="EMBL" id="PIR93585.1"/>
    </source>
</evidence>
<dbReference type="AlphaFoldDB" id="A0A2H0V3E4"/>
<evidence type="ECO:0000256" key="5">
    <source>
        <dbReference type="SAM" id="Phobius"/>
    </source>
</evidence>
<dbReference type="Pfam" id="PF01988">
    <property type="entry name" value="VIT1"/>
    <property type="match status" value="1"/>
</dbReference>
<dbReference type="PANTHER" id="PTHR31851">
    <property type="entry name" value="FE(2+)/MN(2+) TRANSPORTER PCL1"/>
    <property type="match status" value="1"/>
</dbReference>
<name>A0A2H0V3E4_9BACT</name>
<accession>A0A2H0V3E4</accession>
<evidence type="ECO:0000313" key="7">
    <source>
        <dbReference type="Proteomes" id="UP000229901"/>
    </source>
</evidence>
<comment type="subcellular location">
    <subcellularLocation>
        <location evidence="1">Endomembrane system</location>
        <topology evidence="1">Multi-pass membrane protein</topology>
    </subcellularLocation>
</comment>